<keyword evidence="1" id="KW-0285">Flavoprotein</keyword>
<keyword evidence="7" id="KW-1185">Reference proteome</keyword>
<protein>
    <recommendedName>
        <fullName evidence="5">FAD-binding domain-containing protein</fullName>
    </recommendedName>
</protein>
<evidence type="ECO:0000259" key="5">
    <source>
        <dbReference type="Pfam" id="PF01494"/>
    </source>
</evidence>
<dbReference type="GO" id="GO:0071949">
    <property type="term" value="F:FAD binding"/>
    <property type="evidence" value="ECO:0007669"/>
    <property type="project" value="InterPro"/>
</dbReference>
<dbReference type="InParanoid" id="A0A1Y1US92"/>
<keyword evidence="2" id="KW-0274">FAD</keyword>
<feature type="domain" description="FAD-binding" evidence="5">
    <location>
        <begin position="297"/>
        <end position="335"/>
    </location>
</feature>
<dbReference type="Pfam" id="PF01494">
    <property type="entry name" value="FAD_binding_3"/>
    <property type="match status" value="1"/>
</dbReference>
<dbReference type="STRING" id="4999.A0A1Y1US92"/>
<dbReference type="InterPro" id="IPR002938">
    <property type="entry name" value="FAD-bd"/>
</dbReference>
<evidence type="ECO:0000256" key="1">
    <source>
        <dbReference type="ARBA" id="ARBA00022630"/>
    </source>
</evidence>
<dbReference type="Proteomes" id="UP000193218">
    <property type="component" value="Unassembled WGS sequence"/>
</dbReference>
<evidence type="ECO:0000256" key="4">
    <source>
        <dbReference type="ARBA" id="ARBA00023033"/>
    </source>
</evidence>
<dbReference type="PANTHER" id="PTHR47178">
    <property type="entry name" value="MONOOXYGENASE, FAD-BINDING"/>
    <property type="match status" value="1"/>
</dbReference>
<evidence type="ECO:0000256" key="3">
    <source>
        <dbReference type="ARBA" id="ARBA00023002"/>
    </source>
</evidence>
<accession>A0A1Y1US92</accession>
<sequence length="419" mass="46181">MTKDSFNVVIVGAGIAGLATAHAIERAKSQGRGQNVRVTVYERQADESNFSRYPIWLAPDGRAALRNILSPSEFDQLLTVSDHGLTHGGISILLPSLQNLFSVRRYEGQTPFAIHRWLLKDALEQGVNVQRGADGMGSILRAQLYPEMGRFPTLPYLTVQFKLLPRTHLNLHDPHGINTITGTRSYALLMIPLSGHPVPQLPASARENNPFASNEDIEPTLKALDQPNPDYIFCACSLKMFHGWEDMTPVSWIDKMATLLESDRGDANLIKTIREDVVPQTVGAWQVVCCDDKDPLEWKGGRTVLIGDAAHTMPPQGGAGGATSLCDAQALAEVIVSSDEAGGQGGPIDALLPSFHRQMLTRAYGYMKDAKRRLHLSMKEGYAVYWQRALLTIMSWIWPLAHWVLSRGQVSARAAANRQ</sequence>
<proteinExistence type="predicted"/>
<dbReference type="Gene3D" id="3.50.50.60">
    <property type="entry name" value="FAD/NAD(P)-binding domain"/>
    <property type="match status" value="2"/>
</dbReference>
<dbReference type="OrthoDB" id="47494at2759"/>
<name>A0A1Y1US92_9TREE</name>
<keyword evidence="4" id="KW-0503">Monooxygenase</keyword>
<dbReference type="PRINTS" id="PR00420">
    <property type="entry name" value="RNGMNOXGNASE"/>
</dbReference>
<dbReference type="InterPro" id="IPR036188">
    <property type="entry name" value="FAD/NAD-bd_sf"/>
</dbReference>
<dbReference type="GeneID" id="33559463"/>
<gene>
    <name evidence="6" type="ORF">BD324DRAFT_647425</name>
</gene>
<keyword evidence="3" id="KW-0560">Oxidoreductase</keyword>
<dbReference type="SUPFAM" id="SSF51905">
    <property type="entry name" value="FAD/NAD(P)-binding domain"/>
    <property type="match status" value="1"/>
</dbReference>
<evidence type="ECO:0000256" key="2">
    <source>
        <dbReference type="ARBA" id="ARBA00022827"/>
    </source>
</evidence>
<dbReference type="Pfam" id="PF13450">
    <property type="entry name" value="NAD_binding_8"/>
    <property type="match status" value="1"/>
</dbReference>
<organism evidence="6 7">
    <name type="scientific">Kockovaella imperatae</name>
    <dbReference type="NCBI Taxonomy" id="4999"/>
    <lineage>
        <taxon>Eukaryota</taxon>
        <taxon>Fungi</taxon>
        <taxon>Dikarya</taxon>
        <taxon>Basidiomycota</taxon>
        <taxon>Agaricomycotina</taxon>
        <taxon>Tremellomycetes</taxon>
        <taxon>Tremellales</taxon>
        <taxon>Cuniculitremaceae</taxon>
        <taxon>Kockovaella</taxon>
    </lineage>
</organism>
<dbReference type="RefSeq" id="XP_021874176.1">
    <property type="nucleotide sequence ID" value="XM_022017654.1"/>
</dbReference>
<dbReference type="PANTHER" id="PTHR47178:SF6">
    <property type="entry name" value="FAD-BINDING DOMAIN-CONTAINING PROTEIN"/>
    <property type="match status" value="1"/>
</dbReference>
<comment type="caution">
    <text evidence="6">The sequence shown here is derived from an EMBL/GenBank/DDBJ whole genome shotgun (WGS) entry which is preliminary data.</text>
</comment>
<reference evidence="6 7" key="1">
    <citation type="submission" date="2017-03" db="EMBL/GenBank/DDBJ databases">
        <title>Widespread Adenine N6-methylation of Active Genes in Fungi.</title>
        <authorList>
            <consortium name="DOE Joint Genome Institute"/>
            <person name="Mondo S.J."/>
            <person name="Dannebaum R.O."/>
            <person name="Kuo R.C."/>
            <person name="Louie K.B."/>
            <person name="Bewick A.J."/>
            <person name="Labutti K."/>
            <person name="Haridas S."/>
            <person name="Kuo A."/>
            <person name="Salamov A."/>
            <person name="Ahrendt S.R."/>
            <person name="Lau R."/>
            <person name="Bowen B.P."/>
            <person name="Lipzen A."/>
            <person name="Sullivan W."/>
            <person name="Andreopoulos W.B."/>
            <person name="Clum A."/>
            <person name="Lindquist E."/>
            <person name="Daum C."/>
            <person name="Northen T.R."/>
            <person name="Ramamoorthy G."/>
            <person name="Schmitz R.J."/>
            <person name="Gryganskyi A."/>
            <person name="Culley D."/>
            <person name="Magnuson J."/>
            <person name="James T.Y."/>
            <person name="O'Malley M.A."/>
            <person name="Stajich J.E."/>
            <person name="Spatafora J.W."/>
            <person name="Visel A."/>
            <person name="Grigoriev I.V."/>
        </authorList>
    </citation>
    <scope>NUCLEOTIDE SEQUENCE [LARGE SCALE GENOMIC DNA]</scope>
    <source>
        <strain evidence="6 7">NRRL Y-17943</strain>
    </source>
</reference>
<evidence type="ECO:0000313" key="6">
    <source>
        <dbReference type="EMBL" id="ORX40497.1"/>
    </source>
</evidence>
<evidence type="ECO:0000313" key="7">
    <source>
        <dbReference type="Proteomes" id="UP000193218"/>
    </source>
</evidence>
<dbReference type="AlphaFoldDB" id="A0A1Y1US92"/>
<dbReference type="GO" id="GO:0004497">
    <property type="term" value="F:monooxygenase activity"/>
    <property type="evidence" value="ECO:0007669"/>
    <property type="project" value="UniProtKB-KW"/>
</dbReference>
<dbReference type="EMBL" id="NBSH01000001">
    <property type="protein sequence ID" value="ORX40497.1"/>
    <property type="molecule type" value="Genomic_DNA"/>
</dbReference>